<proteinExistence type="predicted"/>
<comment type="caution">
    <text evidence="1">The sequence shown here is derived from an EMBL/GenBank/DDBJ whole genome shotgun (WGS) entry which is preliminary data.</text>
</comment>
<name>X1RX82_9ZZZZ</name>
<reference evidence="1" key="1">
    <citation type="journal article" date="2014" name="Front. Microbiol.">
        <title>High frequency of phylogenetically diverse reductive dehalogenase-homologous genes in deep subseafloor sedimentary metagenomes.</title>
        <authorList>
            <person name="Kawai M."/>
            <person name="Futagami T."/>
            <person name="Toyoda A."/>
            <person name="Takaki Y."/>
            <person name="Nishi S."/>
            <person name="Hori S."/>
            <person name="Arai W."/>
            <person name="Tsubouchi T."/>
            <person name="Morono Y."/>
            <person name="Uchiyama I."/>
            <person name="Ito T."/>
            <person name="Fujiyama A."/>
            <person name="Inagaki F."/>
            <person name="Takami H."/>
        </authorList>
    </citation>
    <scope>NUCLEOTIDE SEQUENCE</scope>
    <source>
        <strain evidence="1">Expedition CK06-06</strain>
    </source>
</reference>
<evidence type="ECO:0000313" key="1">
    <source>
        <dbReference type="EMBL" id="GAI85283.1"/>
    </source>
</evidence>
<gene>
    <name evidence="1" type="ORF">S12H4_23593</name>
</gene>
<protein>
    <submittedName>
        <fullName evidence="1">Uncharacterized protein</fullName>
    </submittedName>
</protein>
<dbReference type="EMBL" id="BARW01012568">
    <property type="protein sequence ID" value="GAI85283.1"/>
    <property type="molecule type" value="Genomic_DNA"/>
</dbReference>
<accession>X1RX82</accession>
<sequence length="88" mass="10259">MILTYPNAKFFVVVELDANEVIMTLHRLMHRMALYKTIVVTIERFDDVGRWKNKYTLILLTSRKHLTSKEISTLFSDLKKKNGGVIFG</sequence>
<dbReference type="AlphaFoldDB" id="X1RX82"/>
<feature type="non-terminal residue" evidence="1">
    <location>
        <position position="88"/>
    </location>
</feature>
<organism evidence="1">
    <name type="scientific">marine sediment metagenome</name>
    <dbReference type="NCBI Taxonomy" id="412755"/>
    <lineage>
        <taxon>unclassified sequences</taxon>
        <taxon>metagenomes</taxon>
        <taxon>ecological metagenomes</taxon>
    </lineage>
</organism>